<dbReference type="Proteomes" id="UP001374584">
    <property type="component" value="Unassembled WGS sequence"/>
</dbReference>
<organism evidence="2 3">
    <name type="scientific">Phaseolus coccineus</name>
    <name type="common">Scarlet runner bean</name>
    <name type="synonym">Phaseolus multiflorus</name>
    <dbReference type="NCBI Taxonomy" id="3886"/>
    <lineage>
        <taxon>Eukaryota</taxon>
        <taxon>Viridiplantae</taxon>
        <taxon>Streptophyta</taxon>
        <taxon>Embryophyta</taxon>
        <taxon>Tracheophyta</taxon>
        <taxon>Spermatophyta</taxon>
        <taxon>Magnoliopsida</taxon>
        <taxon>eudicotyledons</taxon>
        <taxon>Gunneridae</taxon>
        <taxon>Pentapetalae</taxon>
        <taxon>rosids</taxon>
        <taxon>fabids</taxon>
        <taxon>Fabales</taxon>
        <taxon>Fabaceae</taxon>
        <taxon>Papilionoideae</taxon>
        <taxon>50 kb inversion clade</taxon>
        <taxon>NPAAA clade</taxon>
        <taxon>indigoferoid/millettioid clade</taxon>
        <taxon>Phaseoleae</taxon>
        <taxon>Phaseolus</taxon>
    </lineage>
</organism>
<keyword evidence="1" id="KW-0812">Transmembrane</keyword>
<name>A0AAN9R6D5_PHACN</name>
<feature type="transmembrane region" description="Helical" evidence="1">
    <location>
        <begin position="20"/>
        <end position="39"/>
    </location>
</feature>
<reference evidence="2 3" key="1">
    <citation type="submission" date="2024-01" db="EMBL/GenBank/DDBJ databases">
        <title>The genomes of 5 underutilized Papilionoideae crops provide insights into root nodulation and disease resistanc.</title>
        <authorList>
            <person name="Jiang F."/>
        </authorList>
    </citation>
    <scope>NUCLEOTIDE SEQUENCE [LARGE SCALE GENOMIC DNA]</scope>
    <source>
        <strain evidence="2">JINMINGXINNONG_FW02</strain>
        <tissue evidence="2">Leaves</tissue>
    </source>
</reference>
<protein>
    <submittedName>
        <fullName evidence="2">Uncharacterized protein</fullName>
    </submittedName>
</protein>
<keyword evidence="3" id="KW-1185">Reference proteome</keyword>
<evidence type="ECO:0000256" key="1">
    <source>
        <dbReference type="SAM" id="Phobius"/>
    </source>
</evidence>
<proteinExistence type="predicted"/>
<comment type="caution">
    <text evidence="2">The sequence shown here is derived from an EMBL/GenBank/DDBJ whole genome shotgun (WGS) entry which is preliminary data.</text>
</comment>
<keyword evidence="1" id="KW-1133">Transmembrane helix</keyword>
<keyword evidence="1" id="KW-0472">Membrane</keyword>
<evidence type="ECO:0000313" key="3">
    <source>
        <dbReference type="Proteomes" id="UP001374584"/>
    </source>
</evidence>
<gene>
    <name evidence="2" type="ORF">VNO80_14806</name>
</gene>
<dbReference type="AlphaFoldDB" id="A0AAN9R6D5"/>
<sequence>MVGTVGTTGTLALSQPQENLFSSLLLTVSFWAVFARLLLTVKLSMTHCKPVLNSLQSSLIPHTASSVLIIAVAVLP</sequence>
<dbReference type="EMBL" id="JAYMYR010000006">
    <property type="protein sequence ID" value="KAK7355548.1"/>
    <property type="molecule type" value="Genomic_DNA"/>
</dbReference>
<accession>A0AAN9R6D5</accession>
<evidence type="ECO:0000313" key="2">
    <source>
        <dbReference type="EMBL" id="KAK7355548.1"/>
    </source>
</evidence>